<dbReference type="Proteomes" id="UP000054383">
    <property type="component" value="Unassembled WGS sequence"/>
</dbReference>
<dbReference type="EMBL" id="CVMT01000002">
    <property type="protein sequence ID" value="CRG86360.1"/>
    <property type="molecule type" value="Genomic_DNA"/>
</dbReference>
<evidence type="ECO:0000313" key="2">
    <source>
        <dbReference type="Proteomes" id="UP000054383"/>
    </source>
</evidence>
<organism evidence="1 2">
    <name type="scientific">Talaromyces islandicus</name>
    <name type="common">Penicillium islandicum</name>
    <dbReference type="NCBI Taxonomy" id="28573"/>
    <lineage>
        <taxon>Eukaryota</taxon>
        <taxon>Fungi</taxon>
        <taxon>Dikarya</taxon>
        <taxon>Ascomycota</taxon>
        <taxon>Pezizomycotina</taxon>
        <taxon>Eurotiomycetes</taxon>
        <taxon>Eurotiomycetidae</taxon>
        <taxon>Eurotiales</taxon>
        <taxon>Trichocomaceae</taxon>
        <taxon>Talaromyces</taxon>
        <taxon>Talaromyces sect. Islandici</taxon>
    </lineage>
</organism>
<dbReference type="AlphaFoldDB" id="A0A0U1LUW0"/>
<gene>
    <name evidence="1" type="ORF">PISL3812_03365</name>
</gene>
<reference evidence="1 2" key="1">
    <citation type="submission" date="2015-04" db="EMBL/GenBank/DDBJ databases">
        <authorList>
            <person name="Syromyatnikov M.Y."/>
            <person name="Popov V.N."/>
        </authorList>
    </citation>
    <scope>NUCLEOTIDE SEQUENCE [LARGE SCALE GENOMIC DNA]</scope>
    <source>
        <strain evidence="1">WF-38-12</strain>
    </source>
</reference>
<protein>
    <submittedName>
        <fullName evidence="1">Uncharacterized protein</fullName>
    </submittedName>
</protein>
<sequence length="186" mass="21151">MQLDLLKSEPRSSKCTIFCHKGPQIGPDGRFNGMAKAGKMKVLPGYTVNTFLGKMEASGLLHYEFVTSPDGKGLGQRWWMNGVVKGFHEIGVFPHPSQCEETWKQAYEIRAALEEVWADDNMPLVTSYPSRMSRGIFYKRDDMWTRSPLEALDRRRIDITAQLLNQRCDEIDALLEAYNSIECSPS</sequence>
<proteinExistence type="predicted"/>
<accession>A0A0U1LUW0</accession>
<name>A0A0U1LUW0_TALIS</name>
<evidence type="ECO:0000313" key="1">
    <source>
        <dbReference type="EMBL" id="CRG86360.1"/>
    </source>
</evidence>
<keyword evidence="2" id="KW-1185">Reference proteome</keyword>